<proteinExistence type="predicted"/>
<feature type="compositionally biased region" description="Low complexity" evidence="1">
    <location>
        <begin position="146"/>
        <end position="164"/>
    </location>
</feature>
<feature type="compositionally biased region" description="Polar residues" evidence="1">
    <location>
        <begin position="99"/>
        <end position="109"/>
    </location>
</feature>
<evidence type="ECO:0000313" key="3">
    <source>
        <dbReference type="Proteomes" id="UP000233556"/>
    </source>
</evidence>
<dbReference type="AlphaFoldDB" id="A0A2I0TG06"/>
<reference evidence="3" key="2">
    <citation type="submission" date="2017-12" db="EMBL/GenBank/DDBJ databases">
        <title>Genome sequence of the Bar-tailed Godwit (Limosa lapponica baueri).</title>
        <authorList>
            <person name="Lima N.C.B."/>
            <person name="Parody-Merino A.M."/>
            <person name="Battley P.F."/>
            <person name="Fidler A.E."/>
            <person name="Prosdocimi F."/>
        </authorList>
    </citation>
    <scope>NUCLEOTIDE SEQUENCE [LARGE SCALE GENOMIC DNA]</scope>
</reference>
<dbReference type="EMBL" id="KZ510978">
    <property type="protein sequence ID" value="PKU32682.1"/>
    <property type="molecule type" value="Genomic_DNA"/>
</dbReference>
<gene>
    <name evidence="2" type="ORF">llap_17016</name>
</gene>
<dbReference type="Proteomes" id="UP000233556">
    <property type="component" value="Unassembled WGS sequence"/>
</dbReference>
<feature type="region of interest" description="Disordered" evidence="1">
    <location>
        <begin position="1"/>
        <end position="43"/>
    </location>
</feature>
<feature type="compositionally biased region" description="Basic and acidic residues" evidence="1">
    <location>
        <begin position="28"/>
        <end position="38"/>
    </location>
</feature>
<sequence length="164" mass="18605">MQSRRGRQDGGRTRTVPRDKQKKKKKEKPCEFRNDPPIRRTLGTQQVTLETLLATEDLVATVCDFGILVAEQPLQPASLEEKDRKKRKDKSRKTKAEQENQASRKTTASAKGKRKNKDSAELEEGQELQPMPLTVQFRMRLLRWPSAASSQSQESVATTVGKTQ</sequence>
<reference evidence="3" key="1">
    <citation type="submission" date="2017-11" db="EMBL/GenBank/DDBJ databases">
        <authorList>
            <person name="Lima N.C."/>
            <person name="Parody-Merino A.M."/>
            <person name="Battley P.F."/>
            <person name="Fidler A.E."/>
            <person name="Prosdocimi F."/>
        </authorList>
    </citation>
    <scope>NUCLEOTIDE SEQUENCE [LARGE SCALE GENOMIC DNA]</scope>
</reference>
<evidence type="ECO:0000256" key="1">
    <source>
        <dbReference type="SAM" id="MobiDB-lite"/>
    </source>
</evidence>
<evidence type="ECO:0000313" key="2">
    <source>
        <dbReference type="EMBL" id="PKU32682.1"/>
    </source>
</evidence>
<feature type="region of interest" description="Disordered" evidence="1">
    <location>
        <begin position="73"/>
        <end position="132"/>
    </location>
</feature>
<keyword evidence="3" id="KW-1185">Reference proteome</keyword>
<organism evidence="2 3">
    <name type="scientific">Limosa lapponica baueri</name>
    <dbReference type="NCBI Taxonomy" id="1758121"/>
    <lineage>
        <taxon>Eukaryota</taxon>
        <taxon>Metazoa</taxon>
        <taxon>Chordata</taxon>
        <taxon>Craniata</taxon>
        <taxon>Vertebrata</taxon>
        <taxon>Euteleostomi</taxon>
        <taxon>Archelosauria</taxon>
        <taxon>Archosauria</taxon>
        <taxon>Dinosauria</taxon>
        <taxon>Saurischia</taxon>
        <taxon>Theropoda</taxon>
        <taxon>Coelurosauria</taxon>
        <taxon>Aves</taxon>
        <taxon>Neognathae</taxon>
        <taxon>Neoaves</taxon>
        <taxon>Charadriiformes</taxon>
        <taxon>Scolopacidae</taxon>
        <taxon>Limosa</taxon>
    </lineage>
</organism>
<feature type="compositionally biased region" description="Basic and acidic residues" evidence="1">
    <location>
        <begin position="1"/>
        <end position="19"/>
    </location>
</feature>
<feature type="region of interest" description="Disordered" evidence="1">
    <location>
        <begin position="145"/>
        <end position="164"/>
    </location>
</feature>
<protein>
    <submittedName>
        <fullName evidence="2">Leucine-rich repeat-containing protein 43</fullName>
    </submittedName>
</protein>
<dbReference type="OrthoDB" id="433501at2759"/>
<feature type="compositionally biased region" description="Basic residues" evidence="1">
    <location>
        <begin position="84"/>
        <end position="93"/>
    </location>
</feature>
<accession>A0A2I0TG06</accession>
<name>A0A2I0TG06_LIMLA</name>